<sequence>MSPLFEMLMNGLLALTAISLAMTTGRLLLGPSIPDRAMAFDLVMIHTVALIALYAIIVDQNLLVDAVLVVAVLGFLGTVALARYIEKGGN</sequence>
<dbReference type="RefSeq" id="WP_097643484.1">
    <property type="nucleotide sequence ID" value="NZ_NQWI01000024.1"/>
</dbReference>
<dbReference type="EMBL" id="NQWI01000024">
    <property type="protein sequence ID" value="PDW03676.1"/>
    <property type="molecule type" value="Genomic_DNA"/>
</dbReference>
<feature type="transmembrane region" description="Helical" evidence="9">
    <location>
        <begin position="63"/>
        <end position="85"/>
    </location>
</feature>
<dbReference type="Proteomes" id="UP000220527">
    <property type="component" value="Unassembled WGS sequence"/>
</dbReference>
<evidence type="ECO:0000256" key="5">
    <source>
        <dbReference type="ARBA" id="ARBA00022692"/>
    </source>
</evidence>
<reference evidence="11" key="1">
    <citation type="submission" date="2017-08" db="EMBL/GenBank/DDBJ databases">
        <authorList>
            <person name="Grouzdev D.S."/>
            <person name="Gaisin V.A."/>
            <person name="Rysina M.S."/>
            <person name="Gorlenko V.M."/>
        </authorList>
    </citation>
    <scope>NUCLEOTIDE SEQUENCE [LARGE SCALE GENOMIC DNA]</scope>
    <source>
        <strain evidence="11">Kir15-3F</strain>
    </source>
</reference>
<keyword evidence="6 9" id="KW-1133">Transmembrane helix</keyword>
<dbReference type="Pfam" id="PF04066">
    <property type="entry name" value="MrpF_PhaF"/>
    <property type="match status" value="1"/>
</dbReference>
<evidence type="ECO:0000256" key="1">
    <source>
        <dbReference type="ARBA" id="ARBA00004651"/>
    </source>
</evidence>
<dbReference type="OrthoDB" id="9799958at2"/>
<evidence type="ECO:0000313" key="10">
    <source>
        <dbReference type="EMBL" id="PDW03676.1"/>
    </source>
</evidence>
<feature type="transmembrane region" description="Helical" evidence="9">
    <location>
        <begin position="38"/>
        <end position="57"/>
    </location>
</feature>
<evidence type="ECO:0000256" key="2">
    <source>
        <dbReference type="ARBA" id="ARBA00009212"/>
    </source>
</evidence>
<keyword evidence="7 8" id="KW-0472">Membrane</keyword>
<evidence type="ECO:0000256" key="9">
    <source>
        <dbReference type="SAM" id="Phobius"/>
    </source>
</evidence>
<accession>A0A2A6RLA1</accession>
<comment type="similarity">
    <text evidence="2 8">Belongs to the CPA3 antiporters (TC 2.A.63) subunit F family.</text>
</comment>
<keyword evidence="8" id="KW-0050">Antiport</keyword>
<feature type="transmembrane region" description="Helical" evidence="9">
    <location>
        <begin position="12"/>
        <end position="29"/>
    </location>
</feature>
<dbReference type="GO" id="GO:0015385">
    <property type="term" value="F:sodium:proton antiporter activity"/>
    <property type="evidence" value="ECO:0007669"/>
    <property type="project" value="TreeGrafter"/>
</dbReference>
<evidence type="ECO:0000256" key="3">
    <source>
        <dbReference type="ARBA" id="ARBA00022448"/>
    </source>
</evidence>
<dbReference type="PIRSF" id="PIRSF028784">
    <property type="entry name" value="MrpF"/>
    <property type="match status" value="1"/>
</dbReference>
<keyword evidence="3 8" id="KW-0813">Transport</keyword>
<gene>
    <name evidence="10" type="ORF">CJ255_07570</name>
</gene>
<evidence type="ECO:0000256" key="7">
    <source>
        <dbReference type="ARBA" id="ARBA00023136"/>
    </source>
</evidence>
<evidence type="ECO:0000256" key="6">
    <source>
        <dbReference type="ARBA" id="ARBA00022989"/>
    </source>
</evidence>
<dbReference type="AlphaFoldDB" id="A0A2A6RLA1"/>
<organism evidence="10 11">
    <name type="scientific">Candidatus Viridilinea mediisalina</name>
    <dbReference type="NCBI Taxonomy" id="2024553"/>
    <lineage>
        <taxon>Bacteria</taxon>
        <taxon>Bacillati</taxon>
        <taxon>Chloroflexota</taxon>
        <taxon>Chloroflexia</taxon>
        <taxon>Chloroflexales</taxon>
        <taxon>Chloroflexineae</taxon>
        <taxon>Oscillochloridaceae</taxon>
        <taxon>Candidatus Viridilinea</taxon>
    </lineage>
</organism>
<dbReference type="PANTHER" id="PTHR34702">
    <property type="entry name" value="NA(+)/H(+) ANTIPORTER SUBUNIT F1"/>
    <property type="match status" value="1"/>
</dbReference>
<keyword evidence="4 8" id="KW-1003">Cell membrane</keyword>
<comment type="caution">
    <text evidence="10">The sequence shown here is derived from an EMBL/GenBank/DDBJ whole genome shotgun (WGS) entry which is preliminary data.</text>
</comment>
<comment type="subcellular location">
    <subcellularLocation>
        <location evidence="1 8">Cell membrane</location>
        <topology evidence="1 8">Multi-pass membrane protein</topology>
    </subcellularLocation>
</comment>
<proteinExistence type="inferred from homology"/>
<evidence type="ECO:0000256" key="4">
    <source>
        <dbReference type="ARBA" id="ARBA00022475"/>
    </source>
</evidence>
<keyword evidence="11" id="KW-1185">Reference proteome</keyword>
<keyword evidence="8" id="KW-0406">Ion transport</keyword>
<name>A0A2A6RLA1_9CHLR</name>
<protein>
    <submittedName>
        <fullName evidence="10">Cation transporter</fullName>
    </submittedName>
</protein>
<dbReference type="InterPro" id="IPR007208">
    <property type="entry name" value="MrpF/PhaF-like"/>
</dbReference>
<dbReference type="GO" id="GO:0005886">
    <property type="term" value="C:plasma membrane"/>
    <property type="evidence" value="ECO:0007669"/>
    <property type="project" value="UniProtKB-SubCell"/>
</dbReference>
<evidence type="ECO:0000256" key="8">
    <source>
        <dbReference type="PIRNR" id="PIRNR028784"/>
    </source>
</evidence>
<keyword evidence="5 9" id="KW-0812">Transmembrane</keyword>
<dbReference type="PANTHER" id="PTHR34702:SF1">
    <property type="entry name" value="NA(+)_H(+) ANTIPORTER SUBUNIT F"/>
    <property type="match status" value="1"/>
</dbReference>
<evidence type="ECO:0000313" key="11">
    <source>
        <dbReference type="Proteomes" id="UP000220527"/>
    </source>
</evidence>